<accession>A0A182JGF5</accession>
<dbReference type="VEuPathDB" id="VectorBase:AATE017618"/>
<dbReference type="EnsemblMetazoa" id="AATE017618-RA">
    <property type="protein sequence ID" value="AATE017618-PA.1"/>
    <property type="gene ID" value="AATE017618"/>
</dbReference>
<sequence>MAEVVLALCSVSTVVTVALFALGVRSVKRSGAPSAITAIANTLSSGFDHAVPRQHNAAGLSCYSGDSNTVKAGVRQLLSLLLGIVAMLPAQIAVLNILTEMGNFASKYEYGVRQNQIAPQAPSESVVCYFASRSSSSSGSKKFHPVHGDENQSTVSFHYRGGLLLGPRFHFIHLPLPKADGGWRNSLCNPLSRCHLPLTGRSTSAVRLLLLRESEREMESEKEGESIPIRSVPGSSDRSATYEYYRPVLWRYPRHIAFEDVRCSAWQLPGHSFPKRPLRLVTHCD</sequence>
<dbReference type="AlphaFoldDB" id="A0A182JGF5"/>
<proteinExistence type="predicted"/>
<reference evidence="1" key="1">
    <citation type="submission" date="2022-08" db="UniProtKB">
        <authorList>
            <consortium name="EnsemblMetazoa"/>
        </authorList>
    </citation>
    <scope>IDENTIFICATION</scope>
    <source>
        <strain evidence="1">EBRO</strain>
    </source>
</reference>
<name>A0A182JGF5_ANOAO</name>
<protein>
    <submittedName>
        <fullName evidence="1">Uncharacterized protein</fullName>
    </submittedName>
</protein>
<evidence type="ECO:0000313" key="1">
    <source>
        <dbReference type="EnsemblMetazoa" id="AATE017618-PA.1"/>
    </source>
</evidence>
<organism evidence="1">
    <name type="scientific">Anopheles atroparvus</name>
    <name type="common">European mosquito</name>
    <dbReference type="NCBI Taxonomy" id="41427"/>
    <lineage>
        <taxon>Eukaryota</taxon>
        <taxon>Metazoa</taxon>
        <taxon>Ecdysozoa</taxon>
        <taxon>Arthropoda</taxon>
        <taxon>Hexapoda</taxon>
        <taxon>Insecta</taxon>
        <taxon>Pterygota</taxon>
        <taxon>Neoptera</taxon>
        <taxon>Endopterygota</taxon>
        <taxon>Diptera</taxon>
        <taxon>Nematocera</taxon>
        <taxon>Culicoidea</taxon>
        <taxon>Culicidae</taxon>
        <taxon>Anophelinae</taxon>
        <taxon>Anopheles</taxon>
    </lineage>
</organism>